<evidence type="ECO:0000313" key="3">
    <source>
        <dbReference type="EMBL" id="SIN73579.1"/>
    </source>
</evidence>
<dbReference type="GO" id="GO:0016020">
    <property type="term" value="C:membrane"/>
    <property type="evidence" value="ECO:0007669"/>
    <property type="project" value="TreeGrafter"/>
</dbReference>
<dbReference type="InterPro" id="IPR000639">
    <property type="entry name" value="Epox_hydrolase-like"/>
</dbReference>
<gene>
    <name evidence="3" type="ORF">SAMN04488055_1034</name>
</gene>
<dbReference type="SUPFAM" id="SSF53474">
    <property type="entry name" value="alpha/beta-Hydrolases"/>
    <property type="match status" value="1"/>
</dbReference>
<evidence type="ECO:0000313" key="4">
    <source>
        <dbReference type="Proteomes" id="UP000185003"/>
    </source>
</evidence>
<organism evidence="3 4">
    <name type="scientific">Chitinophaga niabensis</name>
    <dbReference type="NCBI Taxonomy" id="536979"/>
    <lineage>
        <taxon>Bacteria</taxon>
        <taxon>Pseudomonadati</taxon>
        <taxon>Bacteroidota</taxon>
        <taxon>Chitinophagia</taxon>
        <taxon>Chitinophagales</taxon>
        <taxon>Chitinophagaceae</taxon>
        <taxon>Chitinophaga</taxon>
    </lineage>
</organism>
<dbReference type="Pfam" id="PF12697">
    <property type="entry name" value="Abhydrolase_6"/>
    <property type="match status" value="1"/>
</dbReference>
<keyword evidence="1" id="KW-0378">Hydrolase</keyword>
<dbReference type="STRING" id="536979.SAMN04488055_1034"/>
<dbReference type="Proteomes" id="UP000185003">
    <property type="component" value="Unassembled WGS sequence"/>
</dbReference>
<sequence length="260" mass="28061">MKLSVSVKGNGRKALIFLHQACGSRRTWDKQVNDPLFEQYTRICADFPGHGASGPAEAYSLPVLGQALADTLQELDLDSYIIVSLSMAGNIAAEALPRLRGCKGLFIAGGCLLGGEVTPLTVMHPFEHGAALFEAEPSEERLQGYVSGLVAVPATEVLETLIADYRNTDPAFRAGLAASLGRGEWSNQILHVEESGIPVAFVYGEQERIINNNYLNSVLPGKWRGTAHTLPSAGHLVSLDQPAEFNRLLAVFANEIFSKE</sequence>
<feature type="domain" description="AB hydrolase-1" evidence="2">
    <location>
        <begin position="15"/>
        <end position="247"/>
    </location>
</feature>
<evidence type="ECO:0000256" key="1">
    <source>
        <dbReference type="ARBA" id="ARBA00022801"/>
    </source>
</evidence>
<dbReference type="RefSeq" id="WP_074238214.1">
    <property type="nucleotide sequence ID" value="NZ_FSRA01000001.1"/>
</dbReference>
<dbReference type="Gene3D" id="3.40.50.1820">
    <property type="entry name" value="alpha/beta hydrolase"/>
    <property type="match status" value="1"/>
</dbReference>
<proteinExistence type="predicted"/>
<dbReference type="InterPro" id="IPR050266">
    <property type="entry name" value="AB_hydrolase_sf"/>
</dbReference>
<dbReference type="InterPro" id="IPR029058">
    <property type="entry name" value="AB_hydrolase_fold"/>
</dbReference>
<keyword evidence="4" id="KW-1185">Reference proteome</keyword>
<dbReference type="PANTHER" id="PTHR43798:SF31">
    <property type="entry name" value="AB HYDROLASE SUPERFAMILY PROTEIN YCLE"/>
    <property type="match status" value="1"/>
</dbReference>
<protein>
    <submittedName>
        <fullName evidence="3">Pimeloyl-ACP methyl ester carboxylesterase</fullName>
    </submittedName>
</protein>
<accession>A0A1N6DS16</accession>
<name>A0A1N6DS16_9BACT</name>
<reference evidence="3 4" key="1">
    <citation type="submission" date="2016-11" db="EMBL/GenBank/DDBJ databases">
        <authorList>
            <person name="Jaros S."/>
            <person name="Januszkiewicz K."/>
            <person name="Wedrychowicz H."/>
        </authorList>
    </citation>
    <scope>NUCLEOTIDE SEQUENCE [LARGE SCALE GENOMIC DNA]</scope>
    <source>
        <strain evidence="3 4">DSM 24787</strain>
    </source>
</reference>
<dbReference type="GO" id="GO:0016787">
    <property type="term" value="F:hydrolase activity"/>
    <property type="evidence" value="ECO:0007669"/>
    <property type="project" value="UniProtKB-KW"/>
</dbReference>
<dbReference type="PANTHER" id="PTHR43798">
    <property type="entry name" value="MONOACYLGLYCEROL LIPASE"/>
    <property type="match status" value="1"/>
</dbReference>
<dbReference type="OrthoDB" id="9799612at2"/>
<dbReference type="PRINTS" id="PR00412">
    <property type="entry name" value="EPOXHYDRLASE"/>
</dbReference>
<evidence type="ECO:0000259" key="2">
    <source>
        <dbReference type="Pfam" id="PF12697"/>
    </source>
</evidence>
<dbReference type="InterPro" id="IPR000073">
    <property type="entry name" value="AB_hydrolase_1"/>
</dbReference>
<dbReference type="EMBL" id="FSRA01000001">
    <property type="protein sequence ID" value="SIN73579.1"/>
    <property type="molecule type" value="Genomic_DNA"/>
</dbReference>
<dbReference type="AlphaFoldDB" id="A0A1N6DS16"/>